<dbReference type="InterPro" id="IPR024079">
    <property type="entry name" value="MetalloPept_cat_dom_sf"/>
</dbReference>
<evidence type="ECO:0000256" key="1">
    <source>
        <dbReference type="SAM" id="SignalP"/>
    </source>
</evidence>
<organism evidence="2 3">
    <name type="scientific">Periconia macrospinosa</name>
    <dbReference type="NCBI Taxonomy" id="97972"/>
    <lineage>
        <taxon>Eukaryota</taxon>
        <taxon>Fungi</taxon>
        <taxon>Dikarya</taxon>
        <taxon>Ascomycota</taxon>
        <taxon>Pezizomycotina</taxon>
        <taxon>Dothideomycetes</taxon>
        <taxon>Pleosporomycetidae</taxon>
        <taxon>Pleosporales</taxon>
        <taxon>Massarineae</taxon>
        <taxon>Periconiaceae</taxon>
        <taxon>Periconia</taxon>
    </lineage>
</organism>
<evidence type="ECO:0008006" key="4">
    <source>
        <dbReference type="Google" id="ProtNLM"/>
    </source>
</evidence>
<dbReference type="OrthoDB" id="3778039at2759"/>
<evidence type="ECO:0000313" key="2">
    <source>
        <dbReference type="EMBL" id="PVH91286.1"/>
    </source>
</evidence>
<proteinExistence type="predicted"/>
<dbReference type="Proteomes" id="UP000244855">
    <property type="component" value="Unassembled WGS sequence"/>
</dbReference>
<protein>
    <recommendedName>
        <fullName evidence="4">Lysine-specific metallo-endopeptidase domain-containing protein</fullName>
    </recommendedName>
</protein>
<reference evidence="2 3" key="1">
    <citation type="journal article" date="2018" name="Sci. Rep.">
        <title>Comparative genomics provides insights into the lifestyle and reveals functional heterogeneity of dark septate endophytic fungi.</title>
        <authorList>
            <person name="Knapp D.G."/>
            <person name="Nemeth J.B."/>
            <person name="Barry K."/>
            <person name="Hainaut M."/>
            <person name="Henrissat B."/>
            <person name="Johnson J."/>
            <person name="Kuo A."/>
            <person name="Lim J.H.P."/>
            <person name="Lipzen A."/>
            <person name="Nolan M."/>
            <person name="Ohm R.A."/>
            <person name="Tamas L."/>
            <person name="Grigoriev I.V."/>
            <person name="Spatafora J.W."/>
            <person name="Nagy L.G."/>
            <person name="Kovacs G.M."/>
        </authorList>
    </citation>
    <scope>NUCLEOTIDE SEQUENCE [LARGE SCALE GENOMIC DNA]</scope>
    <source>
        <strain evidence="2 3">DSE2036</strain>
    </source>
</reference>
<dbReference type="EMBL" id="KZ805904">
    <property type="protein sequence ID" value="PVH91286.1"/>
    <property type="molecule type" value="Genomic_DNA"/>
</dbReference>
<dbReference type="AlphaFoldDB" id="A0A2V1CZV9"/>
<dbReference type="Gene3D" id="3.40.390.10">
    <property type="entry name" value="Collagenase (Catalytic Domain)"/>
    <property type="match status" value="1"/>
</dbReference>
<keyword evidence="1" id="KW-0732">Signal</keyword>
<feature type="chain" id="PRO_5015854320" description="Lysine-specific metallo-endopeptidase domain-containing protein" evidence="1">
    <location>
        <begin position="25"/>
        <end position="391"/>
    </location>
</feature>
<evidence type="ECO:0000313" key="3">
    <source>
        <dbReference type="Proteomes" id="UP000244855"/>
    </source>
</evidence>
<feature type="signal peptide" evidence="1">
    <location>
        <begin position="1"/>
        <end position="24"/>
    </location>
</feature>
<name>A0A2V1CZV9_9PLEO</name>
<sequence>MLFPIQRAFIPVILLSSQVLQIEAVPHDGEDNSLLPAFTLVGQGNRDQGNCAGDDLELLKSAYEDACAMSRRAVEDLDFLVDQAKATAGKGPDKKSNKADYSNYRRILDTFIALFGTSPFDQQGNVDVGGPLFVPNDGSYHLKGFFETMVNEKCSGRDIDKRIFCTDNHWEFLKNDAQDPTDPSKTIQENLPQCQTYGGIWYSSVQPAGEQWLFAPPPSSPGKRPICDDRKLAVTHFSPGTITFCQLSLNPNVVLDTIKGFEGSIKPTNTRYGMTDKALDKMRLGDLIKKKDLTSIEFLRDSLSLTFLHEMLHLLTDKPDQDAVDEDGNPIMDRDGKPELTYGWTRCRNLATHDTQLSWGNPDNVALFALAMYFRQWDWSRGYPQPVKKAD</sequence>
<gene>
    <name evidence="2" type="ORF">DM02DRAFT_664156</name>
</gene>
<dbReference type="GO" id="GO:0008237">
    <property type="term" value="F:metallopeptidase activity"/>
    <property type="evidence" value="ECO:0007669"/>
    <property type="project" value="InterPro"/>
</dbReference>
<accession>A0A2V1CZV9</accession>
<keyword evidence="3" id="KW-1185">Reference proteome</keyword>